<evidence type="ECO:0000313" key="1">
    <source>
        <dbReference type="EMBL" id="GFR86854.1"/>
    </source>
</evidence>
<comment type="caution">
    <text evidence="1">The sequence shown here is derived from an EMBL/GenBank/DDBJ whole genome shotgun (WGS) entry which is preliminary data.</text>
</comment>
<sequence>MIDFTLTCKAGNLVSVPNRQEKTLETERSHTCGYSFSEENVVNTATFITNSSDCTEALSQESCSPESRELIPTISIATAYRTSMVLPGKHHRPQRSSTLSYLVLRPYGFHGPIPFQLI</sequence>
<protein>
    <submittedName>
        <fullName evidence="1">Uncharacterized protein</fullName>
    </submittedName>
</protein>
<dbReference type="Proteomes" id="UP000762676">
    <property type="component" value="Unassembled WGS sequence"/>
</dbReference>
<reference evidence="1 2" key="1">
    <citation type="journal article" date="2021" name="Elife">
        <title>Chloroplast acquisition without the gene transfer in kleptoplastic sea slugs, Plakobranchus ocellatus.</title>
        <authorList>
            <person name="Maeda T."/>
            <person name="Takahashi S."/>
            <person name="Yoshida T."/>
            <person name="Shimamura S."/>
            <person name="Takaki Y."/>
            <person name="Nagai Y."/>
            <person name="Toyoda A."/>
            <person name="Suzuki Y."/>
            <person name="Arimoto A."/>
            <person name="Ishii H."/>
            <person name="Satoh N."/>
            <person name="Nishiyama T."/>
            <person name="Hasebe M."/>
            <person name="Maruyama T."/>
            <person name="Minagawa J."/>
            <person name="Obokata J."/>
            <person name="Shigenobu S."/>
        </authorList>
    </citation>
    <scope>NUCLEOTIDE SEQUENCE [LARGE SCALE GENOMIC DNA]</scope>
</reference>
<accession>A0AAV4GN09</accession>
<dbReference type="EMBL" id="BMAT01001486">
    <property type="protein sequence ID" value="GFR86854.1"/>
    <property type="molecule type" value="Genomic_DNA"/>
</dbReference>
<name>A0AAV4GN09_9GAST</name>
<gene>
    <name evidence="1" type="ORF">ElyMa_000731900</name>
</gene>
<keyword evidence="2" id="KW-1185">Reference proteome</keyword>
<evidence type="ECO:0000313" key="2">
    <source>
        <dbReference type="Proteomes" id="UP000762676"/>
    </source>
</evidence>
<organism evidence="1 2">
    <name type="scientific">Elysia marginata</name>
    <dbReference type="NCBI Taxonomy" id="1093978"/>
    <lineage>
        <taxon>Eukaryota</taxon>
        <taxon>Metazoa</taxon>
        <taxon>Spiralia</taxon>
        <taxon>Lophotrochozoa</taxon>
        <taxon>Mollusca</taxon>
        <taxon>Gastropoda</taxon>
        <taxon>Heterobranchia</taxon>
        <taxon>Euthyneura</taxon>
        <taxon>Panpulmonata</taxon>
        <taxon>Sacoglossa</taxon>
        <taxon>Placobranchoidea</taxon>
        <taxon>Plakobranchidae</taxon>
        <taxon>Elysia</taxon>
    </lineage>
</organism>
<dbReference type="AlphaFoldDB" id="A0AAV4GN09"/>
<proteinExistence type="predicted"/>